<dbReference type="SFLD" id="SFLDS00019">
    <property type="entry name" value="Glutathione_Transferase_(cytos"/>
    <property type="match status" value="1"/>
</dbReference>
<dbReference type="STRING" id="464029.SAMN02982989_1819"/>
<dbReference type="EMBL" id="FXAF01000006">
    <property type="protein sequence ID" value="SMF40293.1"/>
    <property type="molecule type" value="Genomic_DNA"/>
</dbReference>
<evidence type="ECO:0000313" key="4">
    <source>
        <dbReference type="Proteomes" id="UP000192903"/>
    </source>
</evidence>
<organism evidence="3 4">
    <name type="scientific">Xaviernesmea oryzae</name>
    <dbReference type="NCBI Taxonomy" id="464029"/>
    <lineage>
        <taxon>Bacteria</taxon>
        <taxon>Pseudomonadati</taxon>
        <taxon>Pseudomonadota</taxon>
        <taxon>Alphaproteobacteria</taxon>
        <taxon>Hyphomicrobiales</taxon>
        <taxon>Rhizobiaceae</taxon>
        <taxon>Rhizobium/Agrobacterium group</taxon>
        <taxon>Xaviernesmea</taxon>
    </lineage>
</organism>
<name>A0A1X7EUQ4_9HYPH</name>
<dbReference type="InterPro" id="IPR004046">
    <property type="entry name" value="GST_C"/>
</dbReference>
<dbReference type="PANTHER" id="PTHR44051:SF8">
    <property type="entry name" value="GLUTATHIONE S-TRANSFERASE GSTA"/>
    <property type="match status" value="1"/>
</dbReference>
<proteinExistence type="predicted"/>
<evidence type="ECO:0000313" key="3">
    <source>
        <dbReference type="EMBL" id="SMF40293.1"/>
    </source>
</evidence>
<dbReference type="SUPFAM" id="SSF52833">
    <property type="entry name" value="Thioredoxin-like"/>
    <property type="match status" value="1"/>
</dbReference>
<protein>
    <submittedName>
        <fullName evidence="3">Glutathione S-transferase</fullName>
    </submittedName>
</protein>
<dbReference type="GO" id="GO:0016740">
    <property type="term" value="F:transferase activity"/>
    <property type="evidence" value="ECO:0007669"/>
    <property type="project" value="UniProtKB-KW"/>
</dbReference>
<dbReference type="Proteomes" id="UP000192903">
    <property type="component" value="Unassembled WGS sequence"/>
</dbReference>
<evidence type="ECO:0000259" key="1">
    <source>
        <dbReference type="PROSITE" id="PS50404"/>
    </source>
</evidence>
<dbReference type="Gene3D" id="3.40.30.10">
    <property type="entry name" value="Glutaredoxin"/>
    <property type="match status" value="1"/>
</dbReference>
<dbReference type="Gene3D" id="1.20.1050.10">
    <property type="match status" value="1"/>
</dbReference>
<feature type="domain" description="GST N-terminal" evidence="1">
    <location>
        <begin position="1"/>
        <end position="82"/>
    </location>
</feature>
<dbReference type="OrthoDB" id="9815075at2"/>
<sequence>MTPILFYGVPEGCSFGSIVALEWTGAPYRLCRVDMPGVVSSAAYRPVNPVGETPSLMLPDGRVMSEGMAILNHIAARSVGKGFGFDPKSEKFDRLNQMLAFLNTGFFNAFSPLWHTVEHELEPQAKEALRAYGIAKVEKAHAHLEKLLGGRQWLLGDEKSFADAYFAGIARWNDFHQAVDRKKFAGLDALYERLQEDPAVRFAWAIEHGEDAKTAGQFLGHVSLEEALGEIRQAA</sequence>
<feature type="domain" description="GST C-terminal" evidence="2">
    <location>
        <begin position="88"/>
        <end position="215"/>
    </location>
</feature>
<dbReference type="PANTHER" id="PTHR44051">
    <property type="entry name" value="GLUTATHIONE S-TRANSFERASE-RELATED"/>
    <property type="match status" value="1"/>
</dbReference>
<dbReference type="PROSITE" id="PS50405">
    <property type="entry name" value="GST_CTER"/>
    <property type="match status" value="1"/>
</dbReference>
<dbReference type="CDD" id="cd03057">
    <property type="entry name" value="GST_N_Beta"/>
    <property type="match status" value="1"/>
</dbReference>
<keyword evidence="3" id="KW-0808">Transferase</keyword>
<evidence type="ECO:0000259" key="2">
    <source>
        <dbReference type="PROSITE" id="PS50405"/>
    </source>
</evidence>
<accession>A0A1X7EUQ4</accession>
<dbReference type="Pfam" id="PF13409">
    <property type="entry name" value="GST_N_2"/>
    <property type="match status" value="1"/>
</dbReference>
<dbReference type="InterPro" id="IPR036249">
    <property type="entry name" value="Thioredoxin-like_sf"/>
</dbReference>
<dbReference type="InterPro" id="IPR010987">
    <property type="entry name" value="Glutathione-S-Trfase_C-like"/>
</dbReference>
<dbReference type="InterPro" id="IPR036282">
    <property type="entry name" value="Glutathione-S-Trfase_C_sf"/>
</dbReference>
<dbReference type="InterPro" id="IPR040079">
    <property type="entry name" value="Glutathione_S-Trfase"/>
</dbReference>
<dbReference type="Pfam" id="PF00043">
    <property type="entry name" value="GST_C"/>
    <property type="match status" value="1"/>
</dbReference>
<keyword evidence="4" id="KW-1185">Reference proteome</keyword>
<dbReference type="InterPro" id="IPR004045">
    <property type="entry name" value="Glutathione_S-Trfase_N"/>
</dbReference>
<gene>
    <name evidence="3" type="ORF">SAMN02982989_1819</name>
</gene>
<reference evidence="4" key="1">
    <citation type="submission" date="2017-04" db="EMBL/GenBank/DDBJ databases">
        <authorList>
            <person name="Varghese N."/>
            <person name="Submissions S."/>
        </authorList>
    </citation>
    <scope>NUCLEOTIDE SEQUENCE [LARGE SCALE GENOMIC DNA]</scope>
    <source>
        <strain evidence="4">B4P</strain>
    </source>
</reference>
<dbReference type="RefSeq" id="WP_085422089.1">
    <property type="nucleotide sequence ID" value="NZ_FXAF01000006.1"/>
</dbReference>
<dbReference type="SUPFAM" id="SSF47616">
    <property type="entry name" value="GST C-terminal domain-like"/>
    <property type="match status" value="1"/>
</dbReference>
<dbReference type="PROSITE" id="PS50404">
    <property type="entry name" value="GST_NTER"/>
    <property type="match status" value="1"/>
</dbReference>
<dbReference type="AlphaFoldDB" id="A0A1X7EUQ4"/>